<feature type="region of interest" description="Disordered" evidence="3">
    <location>
        <begin position="847"/>
        <end position="914"/>
    </location>
</feature>
<evidence type="ECO:0000313" key="5">
    <source>
        <dbReference type="Proteomes" id="UP000663131"/>
    </source>
</evidence>
<dbReference type="Pfam" id="PF21072">
    <property type="entry name" value="EFR3"/>
    <property type="match status" value="1"/>
</dbReference>
<dbReference type="AlphaFoldDB" id="A0A871RAD8"/>
<feature type="region of interest" description="Disordered" evidence="3">
    <location>
        <begin position="401"/>
        <end position="431"/>
    </location>
</feature>
<feature type="region of interest" description="Disordered" evidence="3">
    <location>
        <begin position="244"/>
        <end position="273"/>
    </location>
</feature>
<dbReference type="PANTHER" id="PTHR47766:SF1">
    <property type="entry name" value="PROTEIN EFR3"/>
    <property type="match status" value="1"/>
</dbReference>
<gene>
    <name evidence="4" type="ORF">BRETT_002388</name>
</gene>
<feature type="compositionally biased region" description="Polar residues" evidence="3">
    <location>
        <begin position="404"/>
        <end position="431"/>
    </location>
</feature>
<dbReference type="OrthoDB" id="19232at2759"/>
<feature type="compositionally biased region" description="Basic residues" evidence="3">
    <location>
        <begin position="904"/>
        <end position="914"/>
    </location>
</feature>
<dbReference type="GO" id="GO:0072659">
    <property type="term" value="P:protein localization to plasma membrane"/>
    <property type="evidence" value="ECO:0007669"/>
    <property type="project" value="InterPro"/>
</dbReference>
<name>A0A871RAD8_DEKBR</name>
<sequence length="954" mass="105748">MPYMFRPKHQKLILQCYPPKKLSVSGESMPNKSKLSYLVYYASTRRTKLEKVSSFLYKKTQSDVSRGRLTNLKVTLYILMELVDKCSDDLGMFAMSVAQILEMVLLLEDLSTCQLALKLYMKFCEKLAPIEWQTFSSNHVLLKKFIHVSCILLNFGWTGQEKPPKAGRTRQDDSTYNSAFHDDWLRISLLTAGCIAEYVNTPFSILKSANLVEKSIHLILQTFDERASLLEALSRSLTNSSVMSSLEGDKKQNSEGDEEGSEGHKEFSLGNDDGKDEDANLETLALNSLKTFFSTSSKHQVDTCTKSVISYALKYGADVQWVNKLMILCAKKTHIELRYRIISTLMVQLNSSNRSRGFRMFLCDLISNILSSQDVNLVGLPVRDVLNSMLTNQRSLVCEKSSIEPEQSAKTGSGEQDATKMAQTPSQNSRMSYATRKELQEAFLDVISSLGRHIYYNTQINDMVVEIMSYYYNFVKSVSDSEVAVTEDEFVSITKLMICDVESIHDTCGGDSYLMYKRVPYRLNIMNHLLYTLSLLQSIDGSILKRETSEQVQQAWMHVLEKSCQSEVDGDHPSSPNVDLCITNNLENPICLFLDLVPRMAQTSMSNSQFMLQVWETTEAMLEHLKINFFINFLKFSGSWLGKDPGTFEYNYALMILYKGGPVVGCEALPRYVQPFLDALQRSAKLQGFFSYLPAEASDCDDPPSAVDKTKLITIYRETPSILRWLAFTGITSTSYDDSETPIVSQAPPIRGPLAKALTGASLRLASTYSATSLIPALTPPGTRSRDGSILDISTISPSIAQSFSSVRTRTSLRDLLSITSGMSAPGITFNDSDVSSLNSASASVTTAEADGSNSAAVGKTTTTKTAKAKTTSPPPPQPLSNSTPNGAFASSNDANGKMQKPFSSKHQHLPRKKSGLAYCISNLNLSDSDDDSSIKANDDSQKSTSKSIIVEEA</sequence>
<proteinExistence type="inferred from homology"/>
<dbReference type="PANTHER" id="PTHR47766">
    <property type="entry name" value="PROTEIN EFR3"/>
    <property type="match status" value="1"/>
</dbReference>
<reference evidence="4" key="1">
    <citation type="submission" date="2020-10" db="EMBL/GenBank/DDBJ databases">
        <authorList>
            <person name="Palmer J.M."/>
        </authorList>
    </citation>
    <scope>NUCLEOTIDE SEQUENCE</scope>
    <source>
        <strain evidence="4">UCD 2041</strain>
    </source>
</reference>
<dbReference type="InterPro" id="IPR049150">
    <property type="entry name" value="EFR3_HEAT-like_rpt"/>
</dbReference>
<evidence type="ECO:0000256" key="2">
    <source>
        <dbReference type="ARBA" id="ARBA00017967"/>
    </source>
</evidence>
<feature type="compositionally biased region" description="Low complexity" evidence="3">
    <location>
        <begin position="855"/>
        <end position="872"/>
    </location>
</feature>
<dbReference type="KEGG" id="bbrx:BRETT_002388"/>
<evidence type="ECO:0000256" key="3">
    <source>
        <dbReference type="SAM" id="MobiDB-lite"/>
    </source>
</evidence>
<organism evidence="4 5">
    <name type="scientific">Dekkera bruxellensis</name>
    <name type="common">Brettanomyces custersii</name>
    <dbReference type="NCBI Taxonomy" id="5007"/>
    <lineage>
        <taxon>Eukaryota</taxon>
        <taxon>Fungi</taxon>
        <taxon>Dikarya</taxon>
        <taxon>Ascomycota</taxon>
        <taxon>Saccharomycotina</taxon>
        <taxon>Pichiomycetes</taxon>
        <taxon>Pichiales</taxon>
        <taxon>Pichiaceae</taxon>
        <taxon>Brettanomyces</taxon>
    </lineage>
</organism>
<dbReference type="GeneID" id="64574312"/>
<accession>A0A871RAD8</accession>
<dbReference type="EMBL" id="CP063137">
    <property type="protein sequence ID" value="QOU22216.1"/>
    <property type="molecule type" value="Genomic_DNA"/>
</dbReference>
<dbReference type="Proteomes" id="UP000663131">
    <property type="component" value="Chromosome 9"/>
</dbReference>
<reference evidence="4" key="2">
    <citation type="journal article" name="BMC Genomics">
        <title>New genome assemblies reveal patterns of domestication and adaptation across Brettanomyces (Dekkera) species.</title>
        <authorList>
            <person name="Roach M.J."/>
            <person name="Borneman A.R."/>
        </authorList>
    </citation>
    <scope>NUCLEOTIDE SEQUENCE</scope>
    <source>
        <strain evidence="4">UCD 2041</strain>
    </source>
</reference>
<comment type="similarity">
    <text evidence="1">Belongs to the EFR3 family.</text>
</comment>
<evidence type="ECO:0000256" key="1">
    <source>
        <dbReference type="ARBA" id="ARBA00010216"/>
    </source>
</evidence>
<protein>
    <recommendedName>
        <fullName evidence="2">Protein EFR3</fullName>
    </recommendedName>
</protein>
<feature type="region of interest" description="Disordered" evidence="3">
    <location>
        <begin position="926"/>
        <end position="954"/>
    </location>
</feature>
<dbReference type="GO" id="GO:0005886">
    <property type="term" value="C:plasma membrane"/>
    <property type="evidence" value="ECO:0007669"/>
    <property type="project" value="TreeGrafter"/>
</dbReference>
<dbReference type="InterPro" id="IPR039786">
    <property type="entry name" value="EFR3"/>
</dbReference>
<feature type="compositionally biased region" description="Basic and acidic residues" evidence="3">
    <location>
        <begin position="933"/>
        <end position="942"/>
    </location>
</feature>
<dbReference type="RefSeq" id="XP_041138709.1">
    <property type="nucleotide sequence ID" value="XM_041280918.1"/>
</dbReference>
<evidence type="ECO:0000313" key="4">
    <source>
        <dbReference type="EMBL" id="QOU22216.1"/>
    </source>
</evidence>